<dbReference type="RefSeq" id="WP_126927923.1">
    <property type="nucleotide sequence ID" value="NZ_RXLZ01000005.1"/>
</dbReference>
<dbReference type="Proteomes" id="UP000271705">
    <property type="component" value="Unassembled WGS sequence"/>
</dbReference>
<protein>
    <submittedName>
        <fullName evidence="2">Uncharacterized protein</fullName>
    </submittedName>
</protein>
<name>A0A3S0JUT1_STEMA</name>
<dbReference type="AlphaFoldDB" id="A0A3S0JUT1"/>
<evidence type="ECO:0000256" key="1">
    <source>
        <dbReference type="SAM" id="MobiDB-lite"/>
    </source>
</evidence>
<accession>A0A3S0JUT1</accession>
<dbReference type="EMBL" id="RXLZ01000005">
    <property type="protein sequence ID" value="RTQ91590.1"/>
    <property type="molecule type" value="Genomic_DNA"/>
</dbReference>
<sequence length="94" mass="11001">MRSQSSRENANQGKSFERRHILAGYIQPKSVHHSPHLSVPAREKHPLRPKDPKQHTPERKTHALNLAYPKKSKTQVTPFEFKHPPFRNFPNVTY</sequence>
<reference evidence="2 3" key="1">
    <citation type="submission" date="2018-12" db="EMBL/GenBank/DDBJ databases">
        <authorList>
            <person name="Kartti S."/>
            <person name="Manni A."/>
            <person name="Chemao El Fihri M.W."/>
            <person name="Laamarti M."/>
            <person name="Temsamani L."/>
            <person name="El Jamali J.E."/>
            <person name="Ouadghiri M."/>
            <person name="Ibrahimi A."/>
            <person name="Filati-Maltouf A."/>
        </authorList>
    </citation>
    <scope>NUCLEOTIDE SEQUENCE [LARGE SCALE GENOMIC DNA]</scope>
    <source>
        <strain evidence="2 3">MDMC339</strain>
    </source>
</reference>
<comment type="caution">
    <text evidence="2">The sequence shown here is derived from an EMBL/GenBank/DDBJ whole genome shotgun (WGS) entry which is preliminary data.</text>
</comment>
<proteinExistence type="predicted"/>
<organism evidence="2 3">
    <name type="scientific">Stenotrophomonas maltophilia</name>
    <name type="common">Pseudomonas maltophilia</name>
    <name type="synonym">Xanthomonas maltophilia</name>
    <dbReference type="NCBI Taxonomy" id="40324"/>
    <lineage>
        <taxon>Bacteria</taxon>
        <taxon>Pseudomonadati</taxon>
        <taxon>Pseudomonadota</taxon>
        <taxon>Gammaproteobacteria</taxon>
        <taxon>Lysobacterales</taxon>
        <taxon>Lysobacteraceae</taxon>
        <taxon>Stenotrophomonas</taxon>
        <taxon>Stenotrophomonas maltophilia group</taxon>
    </lineage>
</organism>
<feature type="region of interest" description="Disordered" evidence="1">
    <location>
        <begin position="1"/>
        <end position="75"/>
    </location>
</feature>
<evidence type="ECO:0000313" key="3">
    <source>
        <dbReference type="Proteomes" id="UP000271705"/>
    </source>
</evidence>
<gene>
    <name evidence="2" type="ORF">EKL94_03045</name>
</gene>
<feature type="compositionally biased region" description="Basic and acidic residues" evidence="1">
    <location>
        <begin position="41"/>
        <end position="61"/>
    </location>
</feature>
<evidence type="ECO:0000313" key="2">
    <source>
        <dbReference type="EMBL" id="RTQ91590.1"/>
    </source>
</evidence>
<feature type="compositionally biased region" description="Polar residues" evidence="1">
    <location>
        <begin position="1"/>
        <end position="14"/>
    </location>
</feature>